<organism evidence="2 3">
    <name type="scientific">Bifidobacterium longum subsp. suis</name>
    <dbReference type="NCBI Taxonomy" id="1695"/>
    <lineage>
        <taxon>Bacteria</taxon>
        <taxon>Bacillati</taxon>
        <taxon>Actinomycetota</taxon>
        <taxon>Actinomycetes</taxon>
        <taxon>Bifidobacteriales</taxon>
        <taxon>Bifidobacteriaceae</taxon>
        <taxon>Bifidobacterium</taxon>
    </lineage>
</organism>
<protein>
    <recommendedName>
        <fullName evidence="4">Unassigned protein</fullName>
    </recommendedName>
</protein>
<sequence>MTIELNREAIAQVAALPAVTEAAEAGSALISLWPLTEAMQMDNDAKYAENLQVRVTRAFARILTGEDVTVPDAEFVYEGADEIPGRPQNIVDALLAANDAYDTMADYAESGDARLIVEAADVLGIDWDSATAESVREAVAAMEAQVEADAEADGRLATSAKPADVAVRFATALAVCDALLGEVSGDAVADGSADSVANAAAKILPILLYVNELREQCSVPRICLTDEQILGLLNARAKAADADTLTATAEYIAPLAVAEWNKHREDVLWNPDEAKRQAKEEDEKRNKEALAAKFAHVKDDPGKETVEL</sequence>
<dbReference type="AlphaFoldDB" id="A0A087BPH7"/>
<evidence type="ECO:0008006" key="4">
    <source>
        <dbReference type="Google" id="ProtNLM"/>
    </source>
</evidence>
<dbReference type="Proteomes" id="UP000029024">
    <property type="component" value="Unassembled WGS sequence"/>
</dbReference>
<dbReference type="EMBL" id="JGZA01000004">
    <property type="protein sequence ID" value="KFI72927.1"/>
    <property type="molecule type" value="Genomic_DNA"/>
</dbReference>
<feature type="region of interest" description="Disordered" evidence="1">
    <location>
        <begin position="269"/>
        <end position="308"/>
    </location>
</feature>
<evidence type="ECO:0000256" key="1">
    <source>
        <dbReference type="SAM" id="MobiDB-lite"/>
    </source>
</evidence>
<proteinExistence type="predicted"/>
<evidence type="ECO:0000313" key="3">
    <source>
        <dbReference type="Proteomes" id="UP000029024"/>
    </source>
</evidence>
<gene>
    <name evidence="2" type="ORF">BLSS_0763</name>
</gene>
<reference evidence="2 3" key="1">
    <citation type="submission" date="2014-03" db="EMBL/GenBank/DDBJ databases">
        <title>Genomics of Bifidobacteria.</title>
        <authorList>
            <person name="Ventura M."/>
            <person name="Milani C."/>
            <person name="Lugli G.A."/>
        </authorList>
    </citation>
    <scope>NUCLEOTIDE SEQUENCE [LARGE SCALE GENOMIC DNA]</scope>
    <source>
        <strain evidence="2 3">LMG 21814</strain>
    </source>
</reference>
<name>A0A087BPH7_BIFLN</name>
<evidence type="ECO:0000313" key="2">
    <source>
        <dbReference type="EMBL" id="KFI72927.1"/>
    </source>
</evidence>
<accession>A0A087BPH7</accession>
<comment type="caution">
    <text evidence="2">The sequence shown here is derived from an EMBL/GenBank/DDBJ whole genome shotgun (WGS) entry which is preliminary data.</text>
</comment>
<dbReference type="RefSeq" id="WP_032683304.1">
    <property type="nucleotide sequence ID" value="NZ_JGZA01000004.1"/>
</dbReference>